<dbReference type="EC" id="4.99.1.9" evidence="7"/>
<evidence type="ECO:0000256" key="7">
    <source>
        <dbReference type="HAMAP-Rule" id="MF_00323"/>
    </source>
</evidence>
<dbReference type="Pfam" id="PF00762">
    <property type="entry name" value="Ferrochelatase"/>
    <property type="match status" value="1"/>
</dbReference>
<dbReference type="PANTHER" id="PTHR11108">
    <property type="entry name" value="FERROCHELATASE"/>
    <property type="match status" value="1"/>
</dbReference>
<keyword evidence="10" id="KW-1185">Reference proteome</keyword>
<dbReference type="CDD" id="cd00419">
    <property type="entry name" value="Ferrochelatase_C"/>
    <property type="match status" value="1"/>
</dbReference>
<evidence type="ECO:0000256" key="2">
    <source>
        <dbReference type="ARBA" id="ARBA00023004"/>
    </source>
</evidence>
<feature type="binding site" evidence="7">
    <location>
        <position position="203"/>
    </location>
    <ligand>
        <name>Fe(2+)</name>
        <dbReference type="ChEBI" id="CHEBI:29033"/>
    </ligand>
</feature>
<feature type="binding site" evidence="7">
    <location>
        <begin position="69"/>
        <end position="70"/>
    </location>
    <ligand>
        <name>Fe-coproporphyrin III</name>
        <dbReference type="ChEBI" id="CHEBI:68438"/>
    </ligand>
</feature>
<dbReference type="AlphaFoldDB" id="A0A6M8J9F5"/>
<dbReference type="CDD" id="cd03411">
    <property type="entry name" value="Ferrochelatase_N"/>
    <property type="match status" value="1"/>
</dbReference>
<proteinExistence type="inferred from homology"/>
<keyword evidence="7" id="KW-0479">Metal-binding</keyword>
<dbReference type="UniPathway" id="UPA00252"/>
<organism evidence="9 10">
    <name type="scientific">Berryella wangjianweii</name>
    <dbReference type="NCBI Taxonomy" id="2734634"/>
    <lineage>
        <taxon>Bacteria</taxon>
        <taxon>Bacillati</taxon>
        <taxon>Actinomycetota</taxon>
        <taxon>Coriobacteriia</taxon>
        <taxon>Eggerthellales</taxon>
        <taxon>Eggerthellaceae</taxon>
        <taxon>Berryella</taxon>
    </lineage>
</organism>
<evidence type="ECO:0000256" key="4">
    <source>
        <dbReference type="ARBA" id="ARBA00023239"/>
    </source>
</evidence>
<dbReference type="Proteomes" id="UP000503297">
    <property type="component" value="Chromosome"/>
</dbReference>
<keyword evidence="7" id="KW-0963">Cytoplasm</keyword>
<dbReference type="SUPFAM" id="SSF53800">
    <property type="entry name" value="Chelatase"/>
    <property type="match status" value="1"/>
</dbReference>
<dbReference type="GO" id="GO:0004325">
    <property type="term" value="F:ferrochelatase activity"/>
    <property type="evidence" value="ECO:0007669"/>
    <property type="project" value="UniProtKB-UniRule"/>
</dbReference>
<dbReference type="EMBL" id="CP053716">
    <property type="protein sequence ID" value="QKF07969.1"/>
    <property type="molecule type" value="Genomic_DNA"/>
</dbReference>
<reference evidence="10" key="1">
    <citation type="submission" date="2020-05" db="EMBL/GenBank/DDBJ databases">
        <title>Novel species in genus Nocardioides.</title>
        <authorList>
            <person name="Zhang G."/>
        </authorList>
    </citation>
    <scope>NUCLEOTIDE SEQUENCE [LARGE SCALE GENOMIC DNA]</scope>
    <source>
        <strain evidence="10">zg-1050</strain>
    </source>
</reference>
<dbReference type="PANTHER" id="PTHR11108:SF1">
    <property type="entry name" value="FERROCHELATASE, MITOCHONDRIAL"/>
    <property type="match status" value="1"/>
</dbReference>
<evidence type="ECO:0000256" key="5">
    <source>
        <dbReference type="ARBA" id="ARBA00023244"/>
    </source>
</evidence>
<comment type="function">
    <text evidence="7">Involved in coproporphyrin-dependent heme b biosynthesis. Catalyzes the insertion of ferrous iron into coproporphyrin III to form Fe-coproporphyrin III.</text>
</comment>
<dbReference type="InterPro" id="IPR001015">
    <property type="entry name" value="Ferrochelatase"/>
</dbReference>
<dbReference type="Gene3D" id="3.40.50.1400">
    <property type="match status" value="2"/>
</dbReference>
<comment type="similarity">
    <text evidence="7 8">Belongs to the ferrochelatase family.</text>
</comment>
<keyword evidence="3 7" id="KW-0350">Heme biosynthesis</keyword>
<accession>A0A6M8J9F5</accession>
<dbReference type="HAMAP" id="MF_00323">
    <property type="entry name" value="Ferrochelatase"/>
    <property type="match status" value="1"/>
</dbReference>
<evidence type="ECO:0000313" key="10">
    <source>
        <dbReference type="Proteomes" id="UP000503297"/>
    </source>
</evidence>
<keyword evidence="5 7" id="KW-0627">Porphyrin biosynthesis</keyword>
<sequence>MPIASDSPKVGILLANTGSPDDPTPKGVRAFLRDMLTDHRLVRHVNRVVWAIVLRLFILPHRGVTSSERYRKVWTDEGSPLMVTSARLVQRIQRAFDEEGASVTVAMGMNYGNPSIAQGLAELRAAGAERVVVLPLYPQSALSTTGSTKDRVARALRKLRWNVGCQVIDNYHDHPTYVKALAASIKHAGFDPASSDRLIFSFHAVPVPDIEQGDQYELQTGATSIAVATELGLERRRWTIGYQSRFQKYCEWLTPSTVDVVARYAETGEGRVFFVCPGFSTDCLETHYDVFFEIKPVFDQRAYLTGRSGDEAAFVYVPCLGKTNAHVRVLTDVLRPYVGGER</sequence>
<dbReference type="GO" id="GO:0006783">
    <property type="term" value="P:heme biosynthetic process"/>
    <property type="evidence" value="ECO:0007669"/>
    <property type="project" value="UniProtKB-UniRule"/>
</dbReference>
<name>A0A6M8J9F5_9ACTN</name>
<dbReference type="InterPro" id="IPR033644">
    <property type="entry name" value="Ferrochelatase_C"/>
</dbReference>
<gene>
    <name evidence="9" type="primary">hemH</name>
    <name evidence="7" type="synonym">cpfC</name>
    <name evidence="9" type="ORF">HLV38_01515</name>
</gene>
<comment type="pathway">
    <text evidence="1 7">Porphyrin-containing compound metabolism; protoheme biosynthesis.</text>
</comment>
<evidence type="ECO:0000256" key="8">
    <source>
        <dbReference type="RuleBase" id="RU004185"/>
    </source>
</evidence>
<evidence type="ECO:0000256" key="1">
    <source>
        <dbReference type="ARBA" id="ARBA00004744"/>
    </source>
</evidence>
<keyword evidence="4 7" id="KW-0456">Lyase</keyword>
<keyword evidence="2 7" id="KW-0408">Iron</keyword>
<protein>
    <recommendedName>
        <fullName evidence="7">Coproporphyrin III ferrochelatase</fullName>
        <ecNumber evidence="7">4.99.1.9</ecNumber>
    </recommendedName>
</protein>
<evidence type="ECO:0000256" key="6">
    <source>
        <dbReference type="ARBA" id="ARBA00024536"/>
    </source>
</evidence>
<dbReference type="GO" id="GO:0005737">
    <property type="term" value="C:cytoplasm"/>
    <property type="evidence" value="ECO:0007669"/>
    <property type="project" value="UniProtKB-SubCell"/>
</dbReference>
<dbReference type="NCBIfam" id="TIGR00109">
    <property type="entry name" value="hemH"/>
    <property type="match status" value="1"/>
</dbReference>
<dbReference type="KEGG" id="bwa:HLV38_01515"/>
<evidence type="ECO:0000313" key="9">
    <source>
        <dbReference type="EMBL" id="QKF07969.1"/>
    </source>
</evidence>
<dbReference type="InterPro" id="IPR033659">
    <property type="entry name" value="Ferrochelatase_N"/>
</dbReference>
<comment type="subcellular location">
    <subcellularLocation>
        <location evidence="7">Cytoplasm</location>
    </subcellularLocation>
</comment>
<dbReference type="GO" id="GO:0046872">
    <property type="term" value="F:metal ion binding"/>
    <property type="evidence" value="ECO:0007669"/>
    <property type="project" value="UniProtKB-KW"/>
</dbReference>
<evidence type="ECO:0000256" key="3">
    <source>
        <dbReference type="ARBA" id="ARBA00023133"/>
    </source>
</evidence>
<comment type="caution">
    <text evidence="7">Lacks conserved residue(s) required for the propagation of feature annotation.</text>
</comment>
<feature type="binding site" evidence="7">
    <location>
        <position position="285"/>
    </location>
    <ligand>
        <name>Fe(2+)</name>
        <dbReference type="ChEBI" id="CHEBI:29033"/>
    </ligand>
</feature>
<comment type="catalytic activity">
    <reaction evidence="6">
        <text>Fe-coproporphyrin III + 2 H(+) = coproporphyrin III + Fe(2+)</text>
        <dbReference type="Rhea" id="RHEA:49572"/>
        <dbReference type="ChEBI" id="CHEBI:15378"/>
        <dbReference type="ChEBI" id="CHEBI:29033"/>
        <dbReference type="ChEBI" id="CHEBI:68438"/>
        <dbReference type="ChEBI" id="CHEBI:131725"/>
        <dbReference type="EC" id="4.99.1.9"/>
    </reaction>
    <physiologicalReaction direction="right-to-left" evidence="6">
        <dbReference type="Rhea" id="RHEA:49574"/>
    </physiologicalReaction>
</comment>